<sequence>MSFARCLVEINSDSDFLDKITIGVPDIDGPGFTKETISVEYEWKPPRCPMCHIFGHSAEWCPKKGVTKIVNTTLNTSDQNDGFQQVKSRKRNNKGKTASQIPRGVPVSKGFQMDKQFSYVPKASKAGTTSGNITSDTVSKYVPSIESKSANDNVSKDRGKSKDVTDSRNNIKTSNAFDVLKQVFEADDDDELVESIYDESANLLNSQTGASTPDDRDKSKDVTNSGNNIKTSNAFDVLKQVFKADDDDELVESIYDESANLLNSQTGASTPDELGSFDVIIGMDWLTKYHAGIVYDEKLIRVFLAHITAKKAKDKSEEKRLEDVPLSRDFPKNFPKDLSGILPTRKVEFQIDLIPSCCGCRKGLLQEVLQLPRQSI</sequence>
<feature type="compositionally biased region" description="Polar residues" evidence="1">
    <location>
        <begin position="77"/>
        <end position="86"/>
    </location>
</feature>
<dbReference type="InterPro" id="IPR040256">
    <property type="entry name" value="At4g02000-like"/>
</dbReference>
<protein>
    <recommendedName>
        <fullName evidence="3">Reverse transcriptase domain-containing protein</fullName>
    </recommendedName>
</protein>
<organism evidence="2">
    <name type="scientific">Tanacetum cinerariifolium</name>
    <name type="common">Dalmatian daisy</name>
    <name type="synonym">Chrysanthemum cinerariifolium</name>
    <dbReference type="NCBI Taxonomy" id="118510"/>
    <lineage>
        <taxon>Eukaryota</taxon>
        <taxon>Viridiplantae</taxon>
        <taxon>Streptophyta</taxon>
        <taxon>Embryophyta</taxon>
        <taxon>Tracheophyta</taxon>
        <taxon>Spermatophyta</taxon>
        <taxon>Magnoliopsida</taxon>
        <taxon>eudicotyledons</taxon>
        <taxon>Gunneridae</taxon>
        <taxon>Pentapetalae</taxon>
        <taxon>asterids</taxon>
        <taxon>campanulids</taxon>
        <taxon>Asterales</taxon>
        <taxon>Asteraceae</taxon>
        <taxon>Asteroideae</taxon>
        <taxon>Anthemideae</taxon>
        <taxon>Anthemidinae</taxon>
        <taxon>Tanacetum</taxon>
    </lineage>
</organism>
<proteinExistence type="predicted"/>
<dbReference type="EMBL" id="BKCJ010000760">
    <property type="protein sequence ID" value="GEU36021.1"/>
    <property type="molecule type" value="Genomic_DNA"/>
</dbReference>
<dbReference type="AlphaFoldDB" id="A0A6L2JGD9"/>
<evidence type="ECO:0000313" key="2">
    <source>
        <dbReference type="EMBL" id="GEU36021.1"/>
    </source>
</evidence>
<name>A0A6L2JGD9_TANCI</name>
<comment type="caution">
    <text evidence="2">The sequence shown here is derived from an EMBL/GenBank/DDBJ whole genome shotgun (WGS) entry which is preliminary data.</text>
</comment>
<evidence type="ECO:0000256" key="1">
    <source>
        <dbReference type="SAM" id="MobiDB-lite"/>
    </source>
</evidence>
<feature type="region of interest" description="Disordered" evidence="1">
    <location>
        <begin position="204"/>
        <end position="227"/>
    </location>
</feature>
<reference evidence="2" key="1">
    <citation type="journal article" date="2019" name="Sci. Rep.">
        <title>Draft genome of Tanacetum cinerariifolium, the natural source of mosquito coil.</title>
        <authorList>
            <person name="Yamashiro T."/>
            <person name="Shiraishi A."/>
            <person name="Satake H."/>
            <person name="Nakayama K."/>
        </authorList>
    </citation>
    <scope>NUCLEOTIDE SEQUENCE</scope>
</reference>
<gene>
    <name evidence="2" type="ORF">Tci_007999</name>
</gene>
<feature type="compositionally biased region" description="Basic and acidic residues" evidence="1">
    <location>
        <begin position="154"/>
        <end position="166"/>
    </location>
</feature>
<dbReference type="Pfam" id="PF08284">
    <property type="entry name" value="RVP_2"/>
    <property type="match status" value="1"/>
</dbReference>
<dbReference type="PANTHER" id="PTHR31286">
    <property type="entry name" value="GLYCINE-RICH CELL WALL STRUCTURAL PROTEIN 1.8-LIKE"/>
    <property type="match status" value="1"/>
</dbReference>
<dbReference type="PANTHER" id="PTHR31286:SF99">
    <property type="entry name" value="DUF4283 DOMAIN-CONTAINING PROTEIN"/>
    <property type="match status" value="1"/>
</dbReference>
<feature type="region of interest" description="Disordered" evidence="1">
    <location>
        <begin position="77"/>
        <end position="107"/>
    </location>
</feature>
<feature type="region of interest" description="Disordered" evidence="1">
    <location>
        <begin position="148"/>
        <end position="168"/>
    </location>
</feature>
<accession>A0A6L2JGD9</accession>
<evidence type="ECO:0008006" key="3">
    <source>
        <dbReference type="Google" id="ProtNLM"/>
    </source>
</evidence>